<dbReference type="PANTHER" id="PTHR30534:SF0">
    <property type="entry name" value="FLAGELLAR MOTOR SWITCH PROTEIN FLIG"/>
    <property type="match status" value="1"/>
</dbReference>
<feature type="domain" description="Flagellar motor switch protein FliG middle" evidence="13">
    <location>
        <begin position="119"/>
        <end position="190"/>
    </location>
</feature>
<evidence type="ECO:0000259" key="13">
    <source>
        <dbReference type="Pfam" id="PF14841"/>
    </source>
</evidence>
<evidence type="ECO:0000313" key="15">
    <source>
        <dbReference type="EMBL" id="ODN66050.1"/>
    </source>
</evidence>
<dbReference type="GO" id="GO:0009425">
    <property type="term" value="C:bacterial-type flagellum basal body"/>
    <property type="evidence" value="ECO:0007669"/>
    <property type="project" value="UniProtKB-SubCell"/>
</dbReference>
<dbReference type="SUPFAM" id="SSF48029">
    <property type="entry name" value="FliG"/>
    <property type="match status" value="2"/>
</dbReference>
<keyword evidence="16" id="KW-1185">Reference proteome</keyword>
<keyword evidence="15" id="KW-0966">Cell projection</keyword>
<evidence type="ECO:0000256" key="3">
    <source>
        <dbReference type="ARBA" id="ARBA00010299"/>
    </source>
</evidence>
<dbReference type="STRING" id="291169.A9E74_02215"/>
<accession>A0A1E3GPU4</accession>
<evidence type="ECO:0000256" key="1">
    <source>
        <dbReference type="ARBA" id="ARBA00004117"/>
    </source>
</evidence>
<dbReference type="GO" id="GO:0071973">
    <property type="term" value="P:bacterial-type flagellum-dependent cell motility"/>
    <property type="evidence" value="ECO:0007669"/>
    <property type="project" value="InterPro"/>
</dbReference>
<dbReference type="PIRSF" id="PIRSF003161">
    <property type="entry name" value="FliG"/>
    <property type="match status" value="1"/>
</dbReference>
<dbReference type="Proteomes" id="UP000094379">
    <property type="component" value="Unassembled WGS sequence"/>
</dbReference>
<dbReference type="Gene3D" id="1.10.220.30">
    <property type="match status" value="3"/>
</dbReference>
<comment type="subcellular location">
    <subcellularLocation>
        <location evidence="1 11">Bacterial flagellum basal body</location>
    </subcellularLocation>
    <subcellularLocation>
        <location evidence="2 11">Cell inner membrane</location>
        <topology evidence="2 11">Peripheral membrane protein</topology>
        <orientation evidence="2 11">Cytoplasmic side</orientation>
    </subcellularLocation>
</comment>
<keyword evidence="15" id="KW-0969">Cilium</keyword>
<dbReference type="GO" id="GO:0003774">
    <property type="term" value="F:cytoskeletal motor activity"/>
    <property type="evidence" value="ECO:0007669"/>
    <property type="project" value="InterPro"/>
</dbReference>
<proteinExistence type="inferred from homology"/>
<evidence type="ECO:0000256" key="4">
    <source>
        <dbReference type="ARBA" id="ARBA00021870"/>
    </source>
</evidence>
<dbReference type="RefSeq" id="WP_069296615.1">
    <property type="nucleotide sequence ID" value="NZ_MCRI01000029.1"/>
</dbReference>
<dbReference type="AlphaFoldDB" id="A0A1E3GPU4"/>
<dbReference type="InterPro" id="IPR032779">
    <property type="entry name" value="FliG_M"/>
</dbReference>
<feature type="domain" description="Flagellar motor switch protein FliG N-terminal" evidence="14">
    <location>
        <begin position="7"/>
        <end position="109"/>
    </location>
</feature>
<dbReference type="PATRIC" id="fig|291169.3.peg.2225"/>
<keyword evidence="11" id="KW-0997">Cell inner membrane</keyword>
<dbReference type="GO" id="GO:0005886">
    <property type="term" value="C:plasma membrane"/>
    <property type="evidence" value="ECO:0007669"/>
    <property type="project" value="UniProtKB-SubCell"/>
</dbReference>
<dbReference type="InterPro" id="IPR023087">
    <property type="entry name" value="Flg_Motor_Flig_C"/>
</dbReference>
<gene>
    <name evidence="15" type="primary">fliG</name>
    <name evidence="15" type="ORF">A9E74_02215</name>
</gene>
<evidence type="ECO:0000256" key="10">
    <source>
        <dbReference type="ARBA" id="ARBA00025598"/>
    </source>
</evidence>
<dbReference type="InterPro" id="IPR000090">
    <property type="entry name" value="Flg_Motor_Flig"/>
</dbReference>
<dbReference type="InterPro" id="IPR011002">
    <property type="entry name" value="FliG_a-hlx"/>
</dbReference>
<organism evidence="15 16">
    <name type="scientific">Methylophaga muralis</name>
    <dbReference type="NCBI Taxonomy" id="291169"/>
    <lineage>
        <taxon>Bacteria</taxon>
        <taxon>Pseudomonadati</taxon>
        <taxon>Pseudomonadota</taxon>
        <taxon>Gammaproteobacteria</taxon>
        <taxon>Thiotrichales</taxon>
        <taxon>Piscirickettsiaceae</taxon>
        <taxon>Methylophaga</taxon>
    </lineage>
</organism>
<dbReference type="Pfam" id="PF01706">
    <property type="entry name" value="FliG_C"/>
    <property type="match status" value="1"/>
</dbReference>
<name>A0A1E3GPU4_9GAMM</name>
<keyword evidence="5 11" id="KW-1003">Cell membrane</keyword>
<dbReference type="FunFam" id="1.10.220.30:FF:000001">
    <property type="entry name" value="Flagellar motor switch protein FliG"/>
    <property type="match status" value="1"/>
</dbReference>
<keyword evidence="7 11" id="KW-0283">Flagellar rotation</keyword>
<evidence type="ECO:0000256" key="8">
    <source>
        <dbReference type="ARBA" id="ARBA00023136"/>
    </source>
</evidence>
<keyword evidence="6 11" id="KW-0145">Chemotaxis</keyword>
<evidence type="ECO:0000256" key="7">
    <source>
        <dbReference type="ARBA" id="ARBA00022779"/>
    </source>
</evidence>
<keyword evidence="9 11" id="KW-0975">Bacterial flagellum</keyword>
<comment type="caution">
    <text evidence="15">The sequence shown here is derived from an EMBL/GenBank/DDBJ whole genome shotgun (WGS) entry which is preliminary data.</text>
</comment>
<comment type="similarity">
    <text evidence="3 11">Belongs to the FliG family.</text>
</comment>
<keyword evidence="8 11" id="KW-0472">Membrane</keyword>
<evidence type="ECO:0000256" key="5">
    <source>
        <dbReference type="ARBA" id="ARBA00022475"/>
    </source>
</evidence>
<evidence type="ECO:0000259" key="14">
    <source>
        <dbReference type="Pfam" id="PF14842"/>
    </source>
</evidence>
<dbReference type="PANTHER" id="PTHR30534">
    <property type="entry name" value="FLAGELLAR MOTOR SWITCH PROTEIN FLIG"/>
    <property type="match status" value="1"/>
</dbReference>
<comment type="function">
    <text evidence="10 11">FliG is one of three proteins (FliG, FliN, FliM) that forms the rotor-mounted switch complex (C ring), located at the base of the basal body. This complex interacts with the CheY and CheZ chemotaxis proteins, in addition to contacting components of the motor that determine the direction of flagellar rotation.</text>
</comment>
<evidence type="ECO:0000256" key="6">
    <source>
        <dbReference type="ARBA" id="ARBA00022500"/>
    </source>
</evidence>
<dbReference type="EMBL" id="MCRI01000029">
    <property type="protein sequence ID" value="ODN66050.1"/>
    <property type="molecule type" value="Genomic_DNA"/>
</dbReference>
<dbReference type="Pfam" id="PF14842">
    <property type="entry name" value="FliG_N"/>
    <property type="match status" value="1"/>
</dbReference>
<dbReference type="NCBIfam" id="TIGR00207">
    <property type="entry name" value="fliG"/>
    <property type="match status" value="1"/>
</dbReference>
<evidence type="ECO:0000256" key="11">
    <source>
        <dbReference type="PIRNR" id="PIRNR003161"/>
    </source>
</evidence>
<evidence type="ECO:0000259" key="12">
    <source>
        <dbReference type="Pfam" id="PF01706"/>
    </source>
</evidence>
<evidence type="ECO:0000256" key="2">
    <source>
        <dbReference type="ARBA" id="ARBA00004515"/>
    </source>
</evidence>
<evidence type="ECO:0000313" key="16">
    <source>
        <dbReference type="Proteomes" id="UP000094379"/>
    </source>
</evidence>
<protein>
    <recommendedName>
        <fullName evidence="4 11">Flagellar motor switch protein FliG</fullName>
    </recommendedName>
</protein>
<reference evidence="15 16" key="1">
    <citation type="submission" date="2016-07" db="EMBL/GenBank/DDBJ databases">
        <title>Draft Genome Sequence of Methylophaga muralis Bur 1.</title>
        <authorList>
            <person name="Vasilenko O.V."/>
            <person name="Doronina N.V."/>
            <person name="Shmareva M.N."/>
            <person name="Tarlachkov S.V."/>
            <person name="Mustakhimov I."/>
            <person name="Trotsenko Y.A."/>
        </authorList>
    </citation>
    <scope>NUCLEOTIDE SEQUENCE [LARGE SCALE GENOMIC DNA]</scope>
    <source>
        <strain evidence="15 16">Bur 1</strain>
    </source>
</reference>
<dbReference type="PRINTS" id="PR00954">
    <property type="entry name" value="FLGMOTORFLIG"/>
</dbReference>
<keyword evidence="15" id="KW-0282">Flagellum</keyword>
<feature type="domain" description="Flagellar motor switch protein FliG C-terminal" evidence="12">
    <location>
        <begin position="220"/>
        <end position="327"/>
    </location>
</feature>
<dbReference type="InterPro" id="IPR028263">
    <property type="entry name" value="FliG_N"/>
</dbReference>
<sequence length="337" mass="36656">MAEQPRKLTGTEKAAVFLRSIGEEEAAQVLKHMGPKEVQKIGQAMATLTNVTRFEVETVLDNFVTTVEQETGLGIGSHDYVRKMLIGALGEERAGGLLDRILSGGNTNGLEQLKWMDARAIYEVIRLEHPQIIAIVCSFLDPDQAAQVLSMFPERDQAAILLRVATLDGVQPAALNELNEILEKQFSGNAGGQTATVGGPKTAADILNFVEGSREAAIMEKIKEAEPDLGQNIEDLMFVFDNLIDVDDRGMQTLMREIQTDQLQLALKGADENLKEKFLKNMSQRAAEMLRDDLEAMGPVRVSDVEAAQKSILATARMLSDKGDIALGSAGGGDDFI</sequence>
<dbReference type="Pfam" id="PF14841">
    <property type="entry name" value="FliG_M"/>
    <property type="match status" value="1"/>
</dbReference>
<dbReference type="GO" id="GO:0006935">
    <property type="term" value="P:chemotaxis"/>
    <property type="evidence" value="ECO:0007669"/>
    <property type="project" value="UniProtKB-KW"/>
</dbReference>
<evidence type="ECO:0000256" key="9">
    <source>
        <dbReference type="ARBA" id="ARBA00023143"/>
    </source>
</evidence>